<dbReference type="AlphaFoldDB" id="A0A7S0Q6Z5"/>
<dbReference type="InterPro" id="IPR002347">
    <property type="entry name" value="SDR_fam"/>
</dbReference>
<evidence type="ECO:0000256" key="1">
    <source>
        <dbReference type="ARBA" id="ARBA00006484"/>
    </source>
</evidence>
<dbReference type="InterPro" id="IPR036291">
    <property type="entry name" value="NAD(P)-bd_dom_sf"/>
</dbReference>
<gene>
    <name evidence="3" type="ORF">CPEL01642_LOCUS16672</name>
</gene>
<name>A0A7S0Q6Z5_9EUKA</name>
<dbReference type="PANTHER" id="PTHR43477">
    <property type="entry name" value="DIHYDROANTICAPSIN 7-DEHYDROGENASE"/>
    <property type="match status" value="1"/>
</dbReference>
<dbReference type="InterPro" id="IPR051122">
    <property type="entry name" value="SDR_DHRS6-like"/>
</dbReference>
<dbReference type="PRINTS" id="PR00081">
    <property type="entry name" value="GDHRDH"/>
</dbReference>
<dbReference type="Gene3D" id="3.40.50.720">
    <property type="entry name" value="NAD(P)-binding Rossmann-like Domain"/>
    <property type="match status" value="1"/>
</dbReference>
<evidence type="ECO:0000256" key="2">
    <source>
        <dbReference type="ARBA" id="ARBA00023002"/>
    </source>
</evidence>
<dbReference type="GO" id="GO:0016491">
    <property type="term" value="F:oxidoreductase activity"/>
    <property type="evidence" value="ECO:0007669"/>
    <property type="project" value="UniProtKB-KW"/>
</dbReference>
<organism evidence="3">
    <name type="scientific">Coccolithus braarudii</name>
    <dbReference type="NCBI Taxonomy" id="221442"/>
    <lineage>
        <taxon>Eukaryota</taxon>
        <taxon>Haptista</taxon>
        <taxon>Haptophyta</taxon>
        <taxon>Prymnesiophyceae</taxon>
        <taxon>Coccolithales</taxon>
        <taxon>Coccolithaceae</taxon>
        <taxon>Coccolithus</taxon>
    </lineage>
</organism>
<dbReference type="Pfam" id="PF13561">
    <property type="entry name" value="adh_short_C2"/>
    <property type="match status" value="1"/>
</dbReference>
<proteinExistence type="inferred from homology"/>
<protein>
    <recommendedName>
        <fullName evidence="4">Short-chain dehydrogenase</fullName>
    </recommendedName>
</protein>
<accession>A0A7S0Q6Z5</accession>
<dbReference type="SUPFAM" id="SSF51735">
    <property type="entry name" value="NAD(P)-binding Rossmann-fold domains"/>
    <property type="match status" value="1"/>
</dbReference>
<reference evidence="3" key="1">
    <citation type="submission" date="2021-01" db="EMBL/GenBank/DDBJ databases">
        <authorList>
            <person name="Corre E."/>
            <person name="Pelletier E."/>
            <person name="Niang G."/>
            <person name="Scheremetjew M."/>
            <person name="Finn R."/>
            <person name="Kale V."/>
            <person name="Holt S."/>
            <person name="Cochrane G."/>
            <person name="Meng A."/>
            <person name="Brown T."/>
            <person name="Cohen L."/>
        </authorList>
    </citation>
    <scope>NUCLEOTIDE SEQUENCE</scope>
    <source>
        <strain evidence="3">PLY182g</strain>
    </source>
</reference>
<keyword evidence="2" id="KW-0560">Oxidoreductase</keyword>
<dbReference type="PANTHER" id="PTHR43477:SF1">
    <property type="entry name" value="DIHYDROANTICAPSIN 7-DEHYDROGENASE"/>
    <property type="match status" value="1"/>
</dbReference>
<feature type="non-terminal residue" evidence="3">
    <location>
        <position position="1"/>
    </location>
</feature>
<evidence type="ECO:0000313" key="3">
    <source>
        <dbReference type="EMBL" id="CAD8613292.1"/>
    </source>
</evidence>
<evidence type="ECO:0008006" key="4">
    <source>
        <dbReference type="Google" id="ProtNLM"/>
    </source>
</evidence>
<dbReference type="EMBL" id="HBEY01034942">
    <property type="protein sequence ID" value="CAD8613292.1"/>
    <property type="molecule type" value="Transcribed_RNA"/>
</dbReference>
<sequence>VCKMFLHPRGVSRGLACAAGAIAVGIASVATDSDCALSSAPSAGGGLQGKKALVFGGTSGIGLAAAILLKSRGADVVAISRNPEKAKAEASQHGIALAACDVRDRDTLEALMKEHKPIDIIVGASTGGKRALGPFLTMDMEAYQASFDKLWGYSNIVRFGAPLMPYDGCIVLISGAPARKAKSGQVSLASVGAAVEQLARTLAPELSPRRINVVSPGIIATPMFGDMTDACAKRLAHATSNNLIPRPGQAEEVAAAIMFLVENTFVTGTTIDVDGGWLAGPKWD</sequence>
<comment type="similarity">
    <text evidence="1">Belongs to the short-chain dehydrogenases/reductases (SDR) family.</text>
</comment>